<protein>
    <submittedName>
        <fullName evidence="3">Putative tricarboxylic transport membrane protein</fullName>
    </submittedName>
</protein>
<proteinExistence type="predicted"/>
<dbReference type="EMBL" id="FOLB01000001">
    <property type="protein sequence ID" value="SFB72131.1"/>
    <property type="molecule type" value="Genomic_DNA"/>
</dbReference>
<reference evidence="3 4" key="1">
    <citation type="submission" date="2016-10" db="EMBL/GenBank/DDBJ databases">
        <authorList>
            <person name="de Groot N.N."/>
        </authorList>
    </citation>
    <scope>NUCLEOTIDE SEQUENCE [LARGE SCALE GENOMIC DNA]</scope>
    <source>
        <strain evidence="3 4">CGMCC 1.7056</strain>
    </source>
</reference>
<dbReference type="Proteomes" id="UP000198832">
    <property type="component" value="Unassembled WGS sequence"/>
</dbReference>
<keyword evidence="1" id="KW-0812">Transmembrane</keyword>
<feature type="domain" description="DUF1468" evidence="2">
    <location>
        <begin position="4"/>
        <end position="144"/>
    </location>
</feature>
<dbReference type="STRING" id="574651.SAMN04487968_101136"/>
<evidence type="ECO:0000256" key="1">
    <source>
        <dbReference type="SAM" id="Phobius"/>
    </source>
</evidence>
<gene>
    <name evidence="3" type="ORF">SAMN04487968_101136</name>
</gene>
<feature type="transmembrane region" description="Helical" evidence="1">
    <location>
        <begin position="36"/>
        <end position="54"/>
    </location>
</feature>
<dbReference type="InterPro" id="IPR009936">
    <property type="entry name" value="DUF1468"/>
</dbReference>
<accession>A0A1I1DB28</accession>
<dbReference type="OrthoDB" id="5119225at2"/>
<evidence type="ECO:0000313" key="4">
    <source>
        <dbReference type="Proteomes" id="UP000198832"/>
    </source>
</evidence>
<evidence type="ECO:0000313" key="3">
    <source>
        <dbReference type="EMBL" id="SFB72131.1"/>
    </source>
</evidence>
<keyword evidence="4" id="KW-1185">Reference proteome</keyword>
<feature type="transmembrane region" description="Helical" evidence="1">
    <location>
        <begin position="97"/>
        <end position="114"/>
    </location>
</feature>
<keyword evidence="1" id="KW-0472">Membrane</keyword>
<feature type="transmembrane region" description="Helical" evidence="1">
    <location>
        <begin position="75"/>
        <end position="91"/>
    </location>
</feature>
<keyword evidence="1" id="KW-1133">Transmembrane helix</keyword>
<feature type="transmembrane region" description="Helical" evidence="1">
    <location>
        <begin position="121"/>
        <end position="139"/>
    </location>
</feature>
<sequence length="157" mass="15557">MAGGVLALGVYALVRAGSIVEPTTAAGAVGPRTMPYLVGALLVVTGGTTLVQILRGRRGEAEGGEDVDLAGGTDWLTAGLLAVCVAVHAFLIDPLGWPVAAAVLFGGAAIVLGARPVWRAVVIGIALALLVQAIFAGVLDVSLPPGPIFEGVSILGG</sequence>
<dbReference type="Pfam" id="PF07331">
    <property type="entry name" value="TctB"/>
    <property type="match status" value="1"/>
</dbReference>
<evidence type="ECO:0000259" key="2">
    <source>
        <dbReference type="Pfam" id="PF07331"/>
    </source>
</evidence>
<dbReference type="AlphaFoldDB" id="A0A1I1DB28"/>
<organism evidence="3 4">
    <name type="scientific">Nocardioides terrae</name>
    <dbReference type="NCBI Taxonomy" id="574651"/>
    <lineage>
        <taxon>Bacteria</taxon>
        <taxon>Bacillati</taxon>
        <taxon>Actinomycetota</taxon>
        <taxon>Actinomycetes</taxon>
        <taxon>Propionibacteriales</taxon>
        <taxon>Nocardioidaceae</taxon>
        <taxon>Nocardioides</taxon>
    </lineage>
</organism>
<name>A0A1I1DB28_9ACTN</name>